<organism evidence="1 2">
    <name type="scientific">Synaphobranchus kaupii</name>
    <name type="common">Kaup's arrowtooth eel</name>
    <dbReference type="NCBI Taxonomy" id="118154"/>
    <lineage>
        <taxon>Eukaryota</taxon>
        <taxon>Metazoa</taxon>
        <taxon>Chordata</taxon>
        <taxon>Craniata</taxon>
        <taxon>Vertebrata</taxon>
        <taxon>Euteleostomi</taxon>
        <taxon>Actinopterygii</taxon>
        <taxon>Neopterygii</taxon>
        <taxon>Teleostei</taxon>
        <taxon>Anguilliformes</taxon>
        <taxon>Synaphobranchidae</taxon>
        <taxon>Synaphobranchus</taxon>
    </lineage>
</organism>
<gene>
    <name evidence="1" type="ORF">SKAU_G00276320</name>
</gene>
<evidence type="ECO:0000313" key="1">
    <source>
        <dbReference type="EMBL" id="KAJ8349043.1"/>
    </source>
</evidence>
<dbReference type="InterPro" id="IPR042566">
    <property type="entry name" value="L1_C"/>
</dbReference>
<dbReference type="EMBL" id="JAINUF010000010">
    <property type="protein sequence ID" value="KAJ8349043.1"/>
    <property type="molecule type" value="Genomic_DNA"/>
</dbReference>
<protein>
    <submittedName>
        <fullName evidence="1">Uncharacterized protein</fullName>
    </submittedName>
</protein>
<comment type="caution">
    <text evidence="1">The sequence shown here is derived from an EMBL/GenBank/DDBJ whole genome shotgun (WGS) entry which is preliminary data.</text>
</comment>
<dbReference type="Gene3D" id="3.30.250.20">
    <property type="entry name" value="L1 transposable element, C-terminal domain"/>
    <property type="match status" value="1"/>
</dbReference>
<dbReference type="Proteomes" id="UP001152622">
    <property type="component" value="Chromosome 10"/>
</dbReference>
<name>A0A9Q1F1C7_SYNKA</name>
<dbReference type="AlphaFoldDB" id="A0A9Q1F1C7"/>
<sequence>MFGLKEVAEGSRPLLDFVHDKLPQWLGLSPDKSFTLERVHPETIRQRREFNGAKKLFLDMGTFRGFHLHLCKLRVLQNGKIQLFASPREAEEFHRRTSAS</sequence>
<keyword evidence="2" id="KW-1185">Reference proteome</keyword>
<evidence type="ECO:0000313" key="2">
    <source>
        <dbReference type="Proteomes" id="UP001152622"/>
    </source>
</evidence>
<accession>A0A9Q1F1C7</accession>
<reference evidence="1" key="1">
    <citation type="journal article" date="2023" name="Science">
        <title>Genome structures resolve the early diversification of teleost fishes.</title>
        <authorList>
            <person name="Parey E."/>
            <person name="Louis A."/>
            <person name="Montfort J."/>
            <person name="Bouchez O."/>
            <person name="Roques C."/>
            <person name="Iampietro C."/>
            <person name="Lluch J."/>
            <person name="Castinel A."/>
            <person name="Donnadieu C."/>
            <person name="Desvignes T."/>
            <person name="Floi Bucao C."/>
            <person name="Jouanno E."/>
            <person name="Wen M."/>
            <person name="Mejri S."/>
            <person name="Dirks R."/>
            <person name="Jansen H."/>
            <person name="Henkel C."/>
            <person name="Chen W.J."/>
            <person name="Zahm M."/>
            <person name="Cabau C."/>
            <person name="Klopp C."/>
            <person name="Thompson A.W."/>
            <person name="Robinson-Rechavi M."/>
            <person name="Braasch I."/>
            <person name="Lecointre G."/>
            <person name="Bobe J."/>
            <person name="Postlethwait J.H."/>
            <person name="Berthelot C."/>
            <person name="Roest Crollius H."/>
            <person name="Guiguen Y."/>
        </authorList>
    </citation>
    <scope>NUCLEOTIDE SEQUENCE</scope>
    <source>
        <strain evidence="1">WJC10195</strain>
    </source>
</reference>
<dbReference type="OrthoDB" id="8959002at2759"/>
<proteinExistence type="predicted"/>